<name>A0A133NM52_GARVA</name>
<evidence type="ECO:0000313" key="1">
    <source>
        <dbReference type="EMBL" id="KXA17361.1"/>
    </source>
</evidence>
<dbReference type="AlphaFoldDB" id="A0A133NM52"/>
<proteinExistence type="predicted"/>
<protein>
    <submittedName>
        <fullName evidence="1">Uncharacterized protein</fullName>
    </submittedName>
</protein>
<dbReference type="Proteomes" id="UP000070558">
    <property type="component" value="Unassembled WGS sequence"/>
</dbReference>
<evidence type="ECO:0000313" key="2">
    <source>
        <dbReference type="Proteomes" id="UP000070558"/>
    </source>
</evidence>
<dbReference type="EMBL" id="LRQA01000058">
    <property type="protein sequence ID" value="KXA17361.1"/>
    <property type="molecule type" value="Genomic_DNA"/>
</dbReference>
<organism evidence="1 2">
    <name type="scientific">Gardnerella vaginalis</name>
    <dbReference type="NCBI Taxonomy" id="2702"/>
    <lineage>
        <taxon>Bacteria</taxon>
        <taxon>Bacillati</taxon>
        <taxon>Actinomycetota</taxon>
        <taxon>Actinomycetes</taxon>
        <taxon>Bifidobacteriales</taxon>
        <taxon>Bifidobacteriaceae</taxon>
        <taxon>Gardnerella</taxon>
    </lineage>
</organism>
<reference evidence="1 2" key="1">
    <citation type="submission" date="2016-01" db="EMBL/GenBank/DDBJ databases">
        <authorList>
            <person name="Oliw E.H."/>
        </authorList>
    </citation>
    <scope>NUCLEOTIDE SEQUENCE [LARGE SCALE GENOMIC DNA]</scope>
    <source>
        <strain evidence="1 2">GED7760B</strain>
    </source>
</reference>
<dbReference type="PATRIC" id="fig|2702.99.peg.1219"/>
<gene>
    <name evidence="1" type="ORF">HMPREF3216_01252</name>
</gene>
<comment type="caution">
    <text evidence="1">The sequence shown here is derived from an EMBL/GenBank/DDBJ whole genome shotgun (WGS) entry which is preliminary data.</text>
</comment>
<sequence>MLIIRTFCNKNRKLLQNKTTIMCRKLINCNVDFQNYENKIFEWLHLNNIKDIRATHDLQQT</sequence>
<accession>A0A133NM52</accession>